<organism evidence="1 2">
    <name type="scientific">Desulforamulus ruminis (strain ATCC 23193 / DSM 2154 / NCIMB 8452 / DL)</name>
    <name type="common">Desulfotomaculum ruminis</name>
    <dbReference type="NCBI Taxonomy" id="696281"/>
    <lineage>
        <taxon>Bacteria</taxon>
        <taxon>Bacillati</taxon>
        <taxon>Bacillota</taxon>
        <taxon>Clostridia</taxon>
        <taxon>Eubacteriales</taxon>
        <taxon>Peptococcaceae</taxon>
        <taxon>Desulforamulus</taxon>
    </lineage>
</organism>
<dbReference type="PANTHER" id="PTHR35866:SF1">
    <property type="entry name" value="YKGJ FAMILY CYSTEINE CLUSTER PROTEIN"/>
    <property type="match status" value="1"/>
</dbReference>
<proteinExistence type="predicted"/>
<dbReference type="eggNOG" id="COG0727">
    <property type="taxonomic scope" value="Bacteria"/>
</dbReference>
<evidence type="ECO:0008006" key="3">
    <source>
        <dbReference type="Google" id="ProtNLM"/>
    </source>
</evidence>
<dbReference type="RefSeq" id="WP_013842402.1">
    <property type="nucleotide sequence ID" value="NC_015589.1"/>
</dbReference>
<dbReference type="Proteomes" id="UP000009234">
    <property type="component" value="Chromosome"/>
</dbReference>
<dbReference type="PANTHER" id="PTHR35866">
    <property type="entry name" value="PUTATIVE-RELATED"/>
    <property type="match status" value="1"/>
</dbReference>
<keyword evidence="2" id="KW-1185">Reference proteome</keyword>
<dbReference type="OrthoDB" id="9810361at2"/>
<protein>
    <recommendedName>
        <fullName evidence="3">YkgJ family cysteine cluster protein</fullName>
    </recommendedName>
</protein>
<sequence>MGQNLTINGTFRFSCHEQLACFKQCCRDINIFLTPYDVLRMKNQLGLSSGEFLERHTHVLRVPGSGFPVVVLKMREDNLVCPFITDYGCQVYSVRPWSCRMAPVEVRGKGEYGIAFEPSRCHGLKEAREWTVKGWMDNQGLEIYNETEDLFGGIPLKIKALKDPFLEKVRMDMIFIACYDLDRFRKMLLTGPTVMGCKPEDLPGDLQHDDEALMKYAFTWLENHLNDEQVLAGIGKML</sequence>
<evidence type="ECO:0000313" key="2">
    <source>
        <dbReference type="Proteomes" id="UP000009234"/>
    </source>
</evidence>
<accession>F6DN57</accession>
<reference evidence="2" key="1">
    <citation type="submission" date="2011-05" db="EMBL/GenBank/DDBJ databases">
        <title>Complete sequence of Desulfotomaculum ruminis DSM 2154.</title>
        <authorList>
            <person name="Lucas S."/>
            <person name="Copeland A."/>
            <person name="Lapidus A."/>
            <person name="Cheng J.-F."/>
            <person name="Goodwin L."/>
            <person name="Pitluck S."/>
            <person name="Lu M."/>
            <person name="Detter J.C."/>
            <person name="Han C."/>
            <person name="Tapia R."/>
            <person name="Land M."/>
            <person name="Hauser L."/>
            <person name="Kyrpides N."/>
            <person name="Ivanova N."/>
            <person name="Mikhailova N."/>
            <person name="Pagani I."/>
            <person name="Stams A.J.M."/>
            <person name="Plugge C.M."/>
            <person name="Muyzer G."/>
            <person name="Kuever J."/>
            <person name="Parshina S.N."/>
            <person name="Ivanova A.E."/>
            <person name="Nazina T.N."/>
            <person name="Brambilla E."/>
            <person name="Spring S."/>
            <person name="Klenk H.-P."/>
            <person name="Woyke T."/>
        </authorList>
    </citation>
    <scope>NUCLEOTIDE SEQUENCE [LARGE SCALE GENOMIC DNA]</scope>
    <source>
        <strain evidence="2">ATCC 23193 / DSM 2154 / NCIB 8452 / DL</strain>
    </source>
</reference>
<gene>
    <name evidence="1" type="ordered locus">Desru_2405</name>
</gene>
<dbReference type="InterPro" id="IPR005358">
    <property type="entry name" value="Puta_zinc/iron-chelating_dom"/>
</dbReference>
<dbReference type="AlphaFoldDB" id="F6DN57"/>
<dbReference type="Pfam" id="PF03692">
    <property type="entry name" value="CxxCxxCC"/>
    <property type="match status" value="1"/>
</dbReference>
<dbReference type="STRING" id="696281.Desru_2405"/>
<reference evidence="1 2" key="2">
    <citation type="journal article" date="2012" name="Stand. Genomic Sci.">
        <title>Complete genome sequence of the sulfate-reducing firmicute Desulfotomaculum ruminis type strain (DL(T)).</title>
        <authorList>
            <person name="Spring S."/>
            <person name="Visser M."/>
            <person name="Lu M."/>
            <person name="Copeland A."/>
            <person name="Lapidus A."/>
            <person name="Lucas S."/>
            <person name="Cheng J.F."/>
            <person name="Han C."/>
            <person name="Tapia R."/>
            <person name="Goodwin L.A."/>
            <person name="Pitluck S."/>
            <person name="Ivanova N."/>
            <person name="Land M."/>
            <person name="Hauser L."/>
            <person name="Larimer F."/>
            <person name="Rohde M."/>
            <person name="Goker M."/>
            <person name="Detter J.C."/>
            <person name="Kyrpides N.C."/>
            <person name="Woyke T."/>
            <person name="Schaap P.J."/>
            <person name="Plugge C.M."/>
            <person name="Muyzer G."/>
            <person name="Kuever J."/>
            <person name="Pereira I.A."/>
            <person name="Parshina S.N."/>
            <person name="Bernier-Latmani R."/>
            <person name="Stams A.J."/>
            <person name="Klenk H.P."/>
        </authorList>
    </citation>
    <scope>NUCLEOTIDE SEQUENCE [LARGE SCALE GENOMIC DNA]</scope>
    <source>
        <strain evidence="2">ATCC 23193 / DSM 2154 / NCIB 8452 / DL</strain>
    </source>
</reference>
<name>F6DN57_DESRL</name>
<dbReference type="EMBL" id="CP002780">
    <property type="protein sequence ID" value="AEG60646.1"/>
    <property type="molecule type" value="Genomic_DNA"/>
</dbReference>
<evidence type="ECO:0000313" key="1">
    <source>
        <dbReference type="EMBL" id="AEG60646.1"/>
    </source>
</evidence>
<dbReference type="HOGENOM" id="CLU_080178_0_0_9"/>
<dbReference type="KEGG" id="dru:Desru_2405"/>